<feature type="non-terminal residue" evidence="1">
    <location>
        <position position="1"/>
    </location>
</feature>
<protein>
    <submittedName>
        <fullName evidence="1">Uncharacterized protein</fullName>
    </submittedName>
</protein>
<name>A0A7J7P1S0_9MAGN</name>
<evidence type="ECO:0000313" key="1">
    <source>
        <dbReference type="EMBL" id="KAF6173134.1"/>
    </source>
</evidence>
<dbReference type="Proteomes" id="UP000541444">
    <property type="component" value="Unassembled WGS sequence"/>
</dbReference>
<evidence type="ECO:0000313" key="2">
    <source>
        <dbReference type="Proteomes" id="UP000541444"/>
    </source>
</evidence>
<sequence>LPLSSLQTHSLSLLSPSHSPLLFTLDPIFPIALRFFTELCCNPHSLSLVSYSRFPFL</sequence>
<accession>A0A7J7P1S0</accession>
<dbReference type="EMBL" id="JACGCM010000354">
    <property type="protein sequence ID" value="KAF6173134.1"/>
    <property type="molecule type" value="Genomic_DNA"/>
</dbReference>
<dbReference type="AlphaFoldDB" id="A0A7J7P1S0"/>
<gene>
    <name evidence="1" type="ORF">GIB67_028432</name>
</gene>
<organism evidence="1 2">
    <name type="scientific">Kingdonia uniflora</name>
    <dbReference type="NCBI Taxonomy" id="39325"/>
    <lineage>
        <taxon>Eukaryota</taxon>
        <taxon>Viridiplantae</taxon>
        <taxon>Streptophyta</taxon>
        <taxon>Embryophyta</taxon>
        <taxon>Tracheophyta</taxon>
        <taxon>Spermatophyta</taxon>
        <taxon>Magnoliopsida</taxon>
        <taxon>Ranunculales</taxon>
        <taxon>Circaeasteraceae</taxon>
        <taxon>Kingdonia</taxon>
    </lineage>
</organism>
<keyword evidence="2" id="KW-1185">Reference proteome</keyword>
<comment type="caution">
    <text evidence="1">The sequence shown here is derived from an EMBL/GenBank/DDBJ whole genome shotgun (WGS) entry which is preliminary data.</text>
</comment>
<proteinExistence type="predicted"/>
<reference evidence="1 2" key="1">
    <citation type="journal article" date="2020" name="IScience">
        <title>Genome Sequencing of the Endangered Kingdonia uniflora (Circaeasteraceae, Ranunculales) Reveals Potential Mechanisms of Evolutionary Specialization.</title>
        <authorList>
            <person name="Sun Y."/>
            <person name="Deng T."/>
            <person name="Zhang A."/>
            <person name="Moore M.J."/>
            <person name="Landis J.B."/>
            <person name="Lin N."/>
            <person name="Zhang H."/>
            <person name="Zhang X."/>
            <person name="Huang J."/>
            <person name="Zhang X."/>
            <person name="Sun H."/>
            <person name="Wang H."/>
        </authorList>
    </citation>
    <scope>NUCLEOTIDE SEQUENCE [LARGE SCALE GENOMIC DNA]</scope>
    <source>
        <strain evidence="1">TB1705</strain>
        <tissue evidence="1">Leaf</tissue>
    </source>
</reference>